<reference evidence="1 2" key="1">
    <citation type="submission" date="2014-04" db="EMBL/GenBank/DDBJ databases">
        <authorList>
            <person name="Bishop-Lilly K.A."/>
            <person name="Broomall S.M."/>
            <person name="Chain P.S."/>
            <person name="Chertkov O."/>
            <person name="Coyne S.R."/>
            <person name="Daligault H.E."/>
            <person name="Davenport K.W."/>
            <person name="Erkkila T."/>
            <person name="Frey K.G."/>
            <person name="Gibbons H.S."/>
            <person name="Gu W."/>
            <person name="Jaissle J."/>
            <person name="Johnson S.L."/>
            <person name="Koroleva G.I."/>
            <person name="Ladner J.T."/>
            <person name="Lo C.-C."/>
            <person name="Minogue T.D."/>
            <person name="Munk C."/>
            <person name="Palacios G.F."/>
            <person name="Redden C.L."/>
            <person name="Rosenzweig C.N."/>
            <person name="Scholz M.B."/>
            <person name="Teshima H."/>
            <person name="Xu Y."/>
        </authorList>
    </citation>
    <scope>NUCLEOTIDE SEQUENCE [LARGE SCALE GENOMIC DNA]</scope>
    <source>
        <strain evidence="1 2">BHP</strain>
    </source>
</reference>
<name>A0A090YUS2_9BACI</name>
<dbReference type="GO" id="GO:0016301">
    <property type="term" value="F:kinase activity"/>
    <property type="evidence" value="ECO:0007669"/>
    <property type="project" value="UniProtKB-KW"/>
</dbReference>
<keyword evidence="1" id="KW-0808">Transferase</keyword>
<dbReference type="EMBL" id="JMQC01000008">
    <property type="protein sequence ID" value="KFN02017.1"/>
    <property type="molecule type" value="Genomic_DNA"/>
</dbReference>
<protein>
    <submittedName>
        <fullName evidence="1">Sensor histidine kinase domain protein</fullName>
    </submittedName>
</protein>
<sequence length="47" mass="5565">MIDFLPQLEDANMSFSFQSEQKLEVEVDIGFIVRLMGNVMQNRIFRK</sequence>
<comment type="caution">
    <text evidence="1">The sequence shown here is derived from an EMBL/GenBank/DDBJ whole genome shotgun (WGS) entry which is preliminary data.</text>
</comment>
<proteinExistence type="predicted"/>
<keyword evidence="1" id="KW-0418">Kinase</keyword>
<dbReference type="PATRIC" id="fig|1405.8.peg.4382"/>
<organism evidence="1 2">
    <name type="scientific">Bacillus clarus</name>
    <dbReference type="NCBI Taxonomy" id="2338372"/>
    <lineage>
        <taxon>Bacteria</taxon>
        <taxon>Bacillati</taxon>
        <taxon>Bacillota</taxon>
        <taxon>Bacilli</taxon>
        <taxon>Bacillales</taxon>
        <taxon>Bacillaceae</taxon>
        <taxon>Bacillus</taxon>
        <taxon>Bacillus cereus group</taxon>
    </lineage>
</organism>
<accession>A0A090YUS2</accession>
<dbReference type="AlphaFoldDB" id="A0A090YUS2"/>
<evidence type="ECO:0000313" key="1">
    <source>
        <dbReference type="EMBL" id="KFN02017.1"/>
    </source>
</evidence>
<gene>
    <name evidence="1" type="primary">vanS</name>
    <name evidence="1" type="ORF">DJ93_4261</name>
</gene>
<evidence type="ECO:0000313" key="2">
    <source>
        <dbReference type="Proteomes" id="UP000029389"/>
    </source>
</evidence>
<dbReference type="Proteomes" id="UP000029389">
    <property type="component" value="Unassembled WGS sequence"/>
</dbReference>